<dbReference type="RefSeq" id="WP_075079655.1">
    <property type="nucleotide sequence ID" value="NZ_BDCO01000002.1"/>
</dbReference>
<dbReference type="STRING" id="690879.TSACC_22400"/>
<dbReference type="Proteomes" id="UP000076023">
    <property type="component" value="Unassembled WGS sequence"/>
</dbReference>
<proteinExistence type="predicted"/>
<reference evidence="3" key="1">
    <citation type="journal article" date="2017" name="Genome Announc.">
        <title>Draft Genome Sequence of Terrimicrobium sacchariphilum NM-5T, a Facultative Anaerobic Soil Bacterium of the Class Spartobacteria.</title>
        <authorList>
            <person name="Qiu Y.L."/>
            <person name="Tourlousse D.M."/>
            <person name="Matsuura N."/>
            <person name="Ohashi A."/>
            <person name="Sekiguchi Y."/>
        </authorList>
    </citation>
    <scope>NUCLEOTIDE SEQUENCE [LARGE SCALE GENOMIC DNA]</scope>
    <source>
        <strain evidence="3">NM-5</strain>
    </source>
</reference>
<dbReference type="EMBL" id="BDCO01000002">
    <property type="protein sequence ID" value="GAT33978.1"/>
    <property type="molecule type" value="Genomic_DNA"/>
</dbReference>
<comment type="caution">
    <text evidence="2">The sequence shown here is derived from an EMBL/GenBank/DDBJ whole genome shotgun (WGS) entry which is preliminary data.</text>
</comment>
<feature type="signal peptide" evidence="1">
    <location>
        <begin position="1"/>
        <end position="30"/>
    </location>
</feature>
<accession>A0A146GBL8</accession>
<organism evidence="2 3">
    <name type="scientific">Terrimicrobium sacchariphilum</name>
    <dbReference type="NCBI Taxonomy" id="690879"/>
    <lineage>
        <taxon>Bacteria</taxon>
        <taxon>Pseudomonadati</taxon>
        <taxon>Verrucomicrobiota</taxon>
        <taxon>Terrimicrobiia</taxon>
        <taxon>Terrimicrobiales</taxon>
        <taxon>Terrimicrobiaceae</taxon>
        <taxon>Terrimicrobium</taxon>
    </lineage>
</organism>
<protein>
    <submittedName>
        <fullName evidence="2">Uncharacterized protein</fullName>
    </submittedName>
</protein>
<dbReference type="OrthoDB" id="9818188at2"/>
<evidence type="ECO:0000313" key="2">
    <source>
        <dbReference type="EMBL" id="GAT33978.1"/>
    </source>
</evidence>
<keyword evidence="1" id="KW-0732">Signal</keyword>
<sequence>MQVHIRLSLRNSLAGAVALLLFTGLTPASAALYPDSIELTSGKTLRGLIVKQTSSDVTIQMPYGEDTIKNADIVRIRNVDDDEMWFVRVLSPGSLPPWRVIANDLRNQDEIKSFKEIPATAVDNGAFKNVPYSSFRANGHFELNIYGDPDDPAGVELGIYGLARSDKKVHKVIRQFLGSYLSSVPEIKALYALDLKKDNVQKVGNLTMEVSQPNAPDSYGAWWLSFYNEKKLNEIRLSDAEYAKLTVPVEEVLDRRGRVKVMEWEASDIRNSPRAVKARAEGRVLFDGFYRDKNGVFRLSDGGKNGTPVTPQN</sequence>
<evidence type="ECO:0000313" key="3">
    <source>
        <dbReference type="Proteomes" id="UP000076023"/>
    </source>
</evidence>
<keyword evidence="3" id="KW-1185">Reference proteome</keyword>
<feature type="chain" id="PRO_5007524712" evidence="1">
    <location>
        <begin position="31"/>
        <end position="313"/>
    </location>
</feature>
<evidence type="ECO:0000256" key="1">
    <source>
        <dbReference type="SAM" id="SignalP"/>
    </source>
</evidence>
<gene>
    <name evidence="2" type="ORF">TSACC_22400</name>
</gene>
<dbReference type="AlphaFoldDB" id="A0A146GBL8"/>
<name>A0A146GBL8_TERSA</name>
<dbReference type="InParanoid" id="A0A146GBL8"/>